<dbReference type="InterPro" id="IPR029058">
    <property type="entry name" value="AB_hydrolase_fold"/>
</dbReference>
<dbReference type="RefSeq" id="WP_012866384.1">
    <property type="nucleotide sequence ID" value="NC_013521.1"/>
</dbReference>
<name>D1BF19_SANKS</name>
<dbReference type="InterPro" id="IPR000801">
    <property type="entry name" value="Esterase-like"/>
</dbReference>
<dbReference type="KEGG" id="ske:Sked_13750"/>
<dbReference type="PANTHER" id="PTHR48098:SF3">
    <property type="entry name" value="IRON(III) ENTEROBACTIN ESTERASE"/>
    <property type="match status" value="1"/>
</dbReference>
<feature type="region of interest" description="Disordered" evidence="1">
    <location>
        <begin position="20"/>
        <end position="45"/>
    </location>
</feature>
<proteinExistence type="predicted"/>
<dbReference type="PANTHER" id="PTHR48098">
    <property type="entry name" value="ENTEROCHELIN ESTERASE-RELATED"/>
    <property type="match status" value="1"/>
</dbReference>
<dbReference type="STRING" id="446469.Sked_13750"/>
<protein>
    <submittedName>
        <fullName evidence="2">Enterochelin esterase-like enzyme</fullName>
    </submittedName>
</protein>
<dbReference type="HOGENOM" id="CLU_054948_0_0_11"/>
<dbReference type="SUPFAM" id="SSF53474">
    <property type="entry name" value="alpha/beta-Hydrolases"/>
    <property type="match status" value="1"/>
</dbReference>
<dbReference type="eggNOG" id="COG2382">
    <property type="taxonomic scope" value="Bacteria"/>
</dbReference>
<sequence>MATTIPFASLPVSQVDVTYEYGPDSRPRDGVEPGSVERLSIDDSDTFPGTSRTVWVHRPAGHSPHQDSAVMFFNDGWWYLDPEGDVRGGTVLDNLAATGDLPQTIGVFVDPGVLDVDGVPTKHRNAEYDAFDDRYATFLLDEVLPLVEARYAVADDPMMRGICGGSSGGDAALTAAWTRPDGIGRVIAFNASFAQMPGGNPYPALVASEPRKPLRVLLHAAHRDLNWDAADHNWFAENLETAAALARAGYDLRLVTGDGGHSPNHGGVLLPDALRWLWAEH</sequence>
<organism evidence="2 3">
    <name type="scientific">Sanguibacter keddieii (strain ATCC 51767 / DSM 10542 / NCFB 3025 / ST-74)</name>
    <dbReference type="NCBI Taxonomy" id="446469"/>
    <lineage>
        <taxon>Bacteria</taxon>
        <taxon>Bacillati</taxon>
        <taxon>Actinomycetota</taxon>
        <taxon>Actinomycetes</taxon>
        <taxon>Micrococcales</taxon>
        <taxon>Sanguibacteraceae</taxon>
        <taxon>Sanguibacter</taxon>
    </lineage>
</organism>
<dbReference type="OrthoDB" id="9775130at2"/>
<gene>
    <name evidence="2" type="ordered locus">Sked_13750</name>
</gene>
<dbReference type="InterPro" id="IPR050583">
    <property type="entry name" value="Mycobacterial_A85_antigen"/>
</dbReference>
<evidence type="ECO:0000313" key="3">
    <source>
        <dbReference type="Proteomes" id="UP000000322"/>
    </source>
</evidence>
<dbReference type="Gene3D" id="3.40.50.1820">
    <property type="entry name" value="alpha/beta hydrolase"/>
    <property type="match status" value="1"/>
</dbReference>
<evidence type="ECO:0000313" key="2">
    <source>
        <dbReference type="EMBL" id="ACZ21315.1"/>
    </source>
</evidence>
<dbReference type="EMBL" id="CP001819">
    <property type="protein sequence ID" value="ACZ21315.1"/>
    <property type="molecule type" value="Genomic_DNA"/>
</dbReference>
<dbReference type="ESTHER" id="sanks-d1bf19">
    <property type="family name" value="A85-IroE-IroD-Fes-Yiel"/>
</dbReference>
<dbReference type="Proteomes" id="UP000000322">
    <property type="component" value="Chromosome"/>
</dbReference>
<evidence type="ECO:0000256" key="1">
    <source>
        <dbReference type="SAM" id="MobiDB-lite"/>
    </source>
</evidence>
<accession>D1BF19</accession>
<keyword evidence="3" id="KW-1185">Reference proteome</keyword>
<reference evidence="2 3" key="1">
    <citation type="journal article" date="2009" name="Stand. Genomic Sci.">
        <title>Complete genome sequence of Sanguibacter keddieii type strain (ST-74).</title>
        <authorList>
            <person name="Ivanova N."/>
            <person name="Sikorski J."/>
            <person name="Sims D."/>
            <person name="Brettin T."/>
            <person name="Detter J.C."/>
            <person name="Han C."/>
            <person name="Lapidus A."/>
            <person name="Copeland A."/>
            <person name="Glavina Del Rio T."/>
            <person name="Nolan M."/>
            <person name="Chen F."/>
            <person name="Lucas S."/>
            <person name="Tice H."/>
            <person name="Cheng J.F."/>
            <person name="Bruce D."/>
            <person name="Goodwin L."/>
            <person name="Pitluck S."/>
            <person name="Pati A."/>
            <person name="Mavromatis K."/>
            <person name="Chen A."/>
            <person name="Palaniappan K."/>
            <person name="D'haeseleer P."/>
            <person name="Chain P."/>
            <person name="Bristow J."/>
            <person name="Eisen J.A."/>
            <person name="Markowitz V."/>
            <person name="Hugenholtz P."/>
            <person name="Goker M."/>
            <person name="Pukall R."/>
            <person name="Klenk H.P."/>
            <person name="Kyrpides N.C."/>
        </authorList>
    </citation>
    <scope>NUCLEOTIDE SEQUENCE [LARGE SCALE GENOMIC DNA]</scope>
    <source>
        <strain evidence="3">ATCC 51767 / DSM 10542 / NCFB 3025 / ST-74</strain>
    </source>
</reference>
<dbReference type="Pfam" id="PF00756">
    <property type="entry name" value="Esterase"/>
    <property type="match status" value="1"/>
</dbReference>
<dbReference type="AlphaFoldDB" id="D1BF19"/>